<accession>A0A1B2DSA9</accession>
<sequence length="269" mass="30233">MNDAPAETGKPWNWQLFPFSSVKAGEDALYVASVGYGVYQINSEEQWMKLGAGMPQSAMVNRLQLQSSVLHACTSEGLYQYTNGEWVNDGLSIPCYQYRMLGGTGYAATDYGLWSNSGSRWEKTACADKRVYDFMNLPQYLVVGHESGVALYDRFMDEWSEFELDRAVTSLAVYRGHLIGVSDRGELMIGDKKGRFDRIRFSKQFIFSIVAKGKDIYVCTDKGLFQLAYIRNQVTLLSVKLGIPVTDVDLQGDNLYMATLFQGIQMLDA</sequence>
<dbReference type="AlphaFoldDB" id="A0A1B2DSA9"/>
<dbReference type="EMBL" id="CP016808">
    <property type="protein sequence ID" value="ANY70602.1"/>
    <property type="molecule type" value="Genomic_DNA"/>
</dbReference>
<reference evidence="1" key="1">
    <citation type="submission" date="2016-08" db="EMBL/GenBank/DDBJ databases">
        <title>Complete Genome Seqeunce of Paenibacillus sp. BIHB 4019 from tea rhizoplane.</title>
        <authorList>
            <person name="Thakur R."/>
            <person name="Swarnkar M.K."/>
            <person name="Gulati A."/>
        </authorList>
    </citation>
    <scope>NUCLEOTIDE SEQUENCE [LARGE SCALE GENOMIC DNA]</scope>
    <source>
        <strain evidence="1">BIHB4019</strain>
    </source>
</reference>
<name>A0A1B2DSA9_9BACL</name>
<proteinExistence type="predicted"/>
<protein>
    <submittedName>
        <fullName evidence="1">Uncharacterized protein</fullName>
    </submittedName>
</protein>
<organism evidence="1">
    <name type="scientific">Paenibacillus sp. BIHB 4019</name>
    <dbReference type="NCBI Taxonomy" id="1870819"/>
    <lineage>
        <taxon>Bacteria</taxon>
        <taxon>Bacillati</taxon>
        <taxon>Bacillota</taxon>
        <taxon>Bacilli</taxon>
        <taxon>Bacillales</taxon>
        <taxon>Paenibacillaceae</taxon>
        <taxon>Paenibacillus</taxon>
    </lineage>
</organism>
<gene>
    <name evidence="1" type="ORF">BBD42_06115</name>
</gene>
<evidence type="ECO:0000313" key="1">
    <source>
        <dbReference type="EMBL" id="ANY70602.1"/>
    </source>
</evidence>